<reference evidence="1" key="1">
    <citation type="submission" date="2015-10" db="EMBL/GenBank/DDBJ databases">
        <authorList>
            <person name="Martinez-Garcia P.J."/>
            <person name="Crepeau M.W."/>
            <person name="Puiu D."/>
            <person name="Gonzalez-Ibeas D."/>
            <person name="Whalen J."/>
            <person name="Stevens K."/>
            <person name="Paul R."/>
            <person name="Butterfield T."/>
            <person name="Britton M."/>
            <person name="Reagan R."/>
            <person name="Chakraborty S."/>
            <person name="Walawage S.L."/>
            <person name="Vasquez-Gross H.A."/>
            <person name="Cardeno C."/>
            <person name="Famula R."/>
            <person name="Pratt K."/>
            <person name="Kuruganti S."/>
            <person name="Aradhya M.K."/>
            <person name="Leslie C.A."/>
            <person name="Dandekar A.M."/>
            <person name="Salzberg S.L."/>
            <person name="Wegrzyn J.L."/>
            <person name="Langley C.H."/>
            <person name="Neale D.B."/>
        </authorList>
    </citation>
    <scope>NUCLEOTIDE SEQUENCE</scope>
    <source>
        <tissue evidence="1">Leaves</tissue>
    </source>
</reference>
<evidence type="ECO:0000313" key="1">
    <source>
        <dbReference type="EMBL" id="KAF5478633.1"/>
    </source>
</evidence>
<gene>
    <name evidence="1" type="ORF">F2P56_005176</name>
</gene>
<sequence>MGTQIDDDPLFTTLLQSGGEGCNSTPTQPSNVVLQATFNDGEKRQPPKKVQRGASFTAEEDNLLVSAWLNISIDAIKGTDQKSTQMWERISVFYHEYKKQNNVNRSVVSLMNQWSSIQKCTNKFCAFLAQIEKAKIMYKEIEKSNFTMEHCWCLLRHQQKWQQHISTLGTRRRPQGEAALDTVEENIEVFAERPLGKKTEKEMERKRKSMEGKESEISISLAKMTEDRATTMEERRNAQLKQLFMLFELRLLDASIQTNGQMPENRDDNQCISERNSIEEREVPKARLGRRNKMACDKNGLAVSI</sequence>
<dbReference type="PANTHER" id="PTHR45125:SF3">
    <property type="entry name" value="NO-APICAL-MERISTEM-ASSOCIATED CARBOXY-TERMINAL DOMAIN PROTEIN"/>
    <property type="match status" value="1"/>
</dbReference>
<dbReference type="PANTHER" id="PTHR45125">
    <property type="entry name" value="F21J9.4-RELATED"/>
    <property type="match status" value="1"/>
</dbReference>
<dbReference type="Gramene" id="Jr02_21610_p1">
    <property type="protein sequence ID" value="cds.Jr02_21610_p1"/>
    <property type="gene ID" value="Jr02_21610"/>
</dbReference>
<dbReference type="AlphaFoldDB" id="A0A833Y639"/>
<dbReference type="EMBL" id="LIHL02000002">
    <property type="protein sequence ID" value="KAF5478633.1"/>
    <property type="molecule type" value="Genomic_DNA"/>
</dbReference>
<reference evidence="1" key="2">
    <citation type="submission" date="2020-03" db="EMBL/GenBank/DDBJ databases">
        <title>Walnut 2.0.</title>
        <authorList>
            <person name="Marrano A."/>
            <person name="Britton M."/>
            <person name="Zimin A.V."/>
            <person name="Zaini P.A."/>
            <person name="Workman R."/>
            <person name="Puiu D."/>
            <person name="Bianco L."/>
            <person name="Allen B.J."/>
            <person name="Troggio M."/>
            <person name="Leslie C.A."/>
            <person name="Timp W."/>
            <person name="Dendekar A."/>
            <person name="Salzberg S.L."/>
            <person name="Neale D.B."/>
        </authorList>
    </citation>
    <scope>NUCLEOTIDE SEQUENCE</scope>
    <source>
        <tissue evidence="1">Leaves</tissue>
    </source>
</reference>
<protein>
    <recommendedName>
        <fullName evidence="3">Glutathione S-transferase T3-like</fullName>
    </recommendedName>
</protein>
<accession>A0A833Y639</accession>
<organism evidence="1 2">
    <name type="scientific">Juglans regia</name>
    <name type="common">English walnut</name>
    <dbReference type="NCBI Taxonomy" id="51240"/>
    <lineage>
        <taxon>Eukaryota</taxon>
        <taxon>Viridiplantae</taxon>
        <taxon>Streptophyta</taxon>
        <taxon>Embryophyta</taxon>
        <taxon>Tracheophyta</taxon>
        <taxon>Spermatophyta</taxon>
        <taxon>Magnoliopsida</taxon>
        <taxon>eudicotyledons</taxon>
        <taxon>Gunneridae</taxon>
        <taxon>Pentapetalae</taxon>
        <taxon>rosids</taxon>
        <taxon>fabids</taxon>
        <taxon>Fagales</taxon>
        <taxon>Juglandaceae</taxon>
        <taxon>Juglans</taxon>
    </lineage>
</organism>
<evidence type="ECO:0000313" key="2">
    <source>
        <dbReference type="Proteomes" id="UP000619265"/>
    </source>
</evidence>
<dbReference type="Proteomes" id="UP000619265">
    <property type="component" value="Unassembled WGS sequence"/>
</dbReference>
<name>A0A833Y639_JUGRE</name>
<comment type="caution">
    <text evidence="1">The sequence shown here is derived from an EMBL/GenBank/DDBJ whole genome shotgun (WGS) entry which is preliminary data.</text>
</comment>
<evidence type="ECO:0008006" key="3">
    <source>
        <dbReference type="Google" id="ProtNLM"/>
    </source>
</evidence>
<proteinExistence type="predicted"/>